<dbReference type="AlphaFoldDB" id="R4LBQ7"/>
<protein>
    <submittedName>
        <fullName evidence="2">RepTP1</fullName>
    </submittedName>
</protein>
<geneLocation type="plasmid" evidence="2">
    <name>pTP1</name>
</geneLocation>
<accession>R4LBQ7</accession>
<dbReference type="EMBL" id="KC617920">
    <property type="protein sequence ID" value="AGL12821.1"/>
    <property type="molecule type" value="Genomic_DNA"/>
</dbReference>
<evidence type="ECO:0000256" key="1">
    <source>
        <dbReference type="SAM" id="Coils"/>
    </source>
</evidence>
<keyword evidence="2" id="KW-0614">Plasmid</keyword>
<dbReference type="RefSeq" id="WP_015647770.1">
    <property type="nucleotide sequence ID" value="NC_021207.1"/>
</dbReference>
<proteinExistence type="predicted"/>
<feature type="coiled-coil region" evidence="1">
    <location>
        <begin position="463"/>
        <end position="544"/>
    </location>
</feature>
<name>R4LBQ7_9EURY</name>
<keyword evidence="1" id="KW-0175">Coiled coil</keyword>
<organism evidence="2">
    <name type="scientific">Thermococcus prieurii</name>
    <dbReference type="NCBI Taxonomy" id="1128108"/>
    <lineage>
        <taxon>Archaea</taxon>
        <taxon>Methanobacteriati</taxon>
        <taxon>Methanobacteriota</taxon>
        <taxon>Thermococci</taxon>
        <taxon>Thermococcales</taxon>
        <taxon>Thermococcaceae</taxon>
        <taxon>Thermococcus</taxon>
    </lineage>
</organism>
<reference evidence="2" key="1">
    <citation type="journal article" date="2013" name="Appl. Environ. Microbiol.">
        <title>Living Side by Side with a Virus: Characterization of Two Novel Plasmids from Thermococcus prieurii, a Host for the Spindle-Shaped Virus TPV1.</title>
        <authorList>
            <person name="Gorlas A."/>
            <person name="Krupovic M."/>
            <person name="Forterre P."/>
            <person name="Geslin C."/>
        </authorList>
    </citation>
    <scope>NUCLEOTIDE SEQUENCE</scope>
    <source>
        <strain evidence="2">Bio-pl-0405IT2</strain>
        <plasmid evidence="2">pTP1</plasmid>
    </source>
</reference>
<sequence>MPAGNPQVTGSTQRALGVYLDILPTVDRSPIEVEHRVEEYYPYVSVKSRLSKLKFEQDLMIKKQLNEVKREINYVRKRLERCASHEECAQLRERLNALLTESQKLLDLLNKRDILYIDDFLLDVPRDYLELLTQLGFDMNDATCDIFVSIADAHVEFDNARSRTYRVVYVDELHARTLHPAWGVSKGKRAAFRILRDSLMLSEVLKGVMLSAHKKRNHVTFTRVETLSVRPLVLTMPKELSQLIFEAFKRGEIGDVAKLLDKHRPVDLQACKLVRDAASHAVKRFALYKLAREGVELRERDAVVTFTLNVHLSGDTDPFTPHLHAHVLFYLIVYDKRSKRVYRLNPLFDERDISALRSFWKEAVHELVAGLNVPDALFSQVWNVYVDNRYFNLFADSDFFELLHTMRYNARRQHYDVVKYLRSHELPDAYDADFVRYLLDYSNQTTRYGLLADVKRYARVFARERVRLELDELDERLRILRDELHYTRPSERSDILAEIRALNERKKRLLNLLEDESEALSHVLAGVKERLSRFEDKLACLQVTPRSLAQPKGRWAFILTYCQPLTGHPLRLSIGLRNITHTSASSRAYPNASCVATRRNPNQQRD</sequence>
<evidence type="ECO:0000313" key="2">
    <source>
        <dbReference type="EMBL" id="AGL12821.1"/>
    </source>
</evidence>